<dbReference type="PANTHER" id="PTHR42929">
    <property type="entry name" value="INNER MEMBRANE ABC TRANSPORTER PERMEASE PROTEIN YDCU-RELATED-RELATED"/>
    <property type="match status" value="1"/>
</dbReference>
<evidence type="ECO:0000256" key="6">
    <source>
        <dbReference type="ARBA" id="ARBA00022989"/>
    </source>
</evidence>
<reference evidence="10" key="1">
    <citation type="submission" date="2022-03" db="EMBL/GenBank/DDBJ databases">
        <authorList>
            <person name="Brunel B."/>
        </authorList>
    </citation>
    <scope>NUCLEOTIDE SEQUENCE</scope>
    <source>
        <strain evidence="10">STM4922sample</strain>
    </source>
</reference>
<evidence type="ECO:0000256" key="1">
    <source>
        <dbReference type="ARBA" id="ARBA00004651"/>
    </source>
</evidence>
<keyword evidence="3 8" id="KW-0813">Transport</keyword>
<comment type="similarity">
    <text evidence="2">Belongs to the binding-protein-dependent transport system permease family. CysTW subfamily.</text>
</comment>
<evidence type="ECO:0000256" key="8">
    <source>
        <dbReference type="RuleBase" id="RU363032"/>
    </source>
</evidence>
<dbReference type="EMBL" id="CAKXZS010000009">
    <property type="protein sequence ID" value="CAH2396526.1"/>
    <property type="molecule type" value="Genomic_DNA"/>
</dbReference>
<keyword evidence="11" id="KW-1185">Reference proteome</keyword>
<dbReference type="InterPro" id="IPR035906">
    <property type="entry name" value="MetI-like_sf"/>
</dbReference>
<sequence length="303" mass="32961">MAAVSRSALSKSLSRLRPASNTLVNLYFVLWFCLVIIPLLVLFSFSFFETKSFVTTYTPTLNTWLSLLDSGRLTVSLRTLRIALTVTLIEFLIAFPFALWLAKGGVAKSTQAIILALLTIPFFLDLSSRIIIWRSILSENGLISHLLVESGLTSGPVDWLLYNEWAVHFGMLVTYFPTMVLPIYMAISIIDDALIQASADLGASRKDTLLRIIVPLSLPGILAGVILTLGPALAAWIEPSMLGGGFVNLLSNSVESAYSALRYPVVAALSSFVMLMLAILVVALAILARRFGSLGAVFSTLRS</sequence>
<feature type="domain" description="ABC transmembrane type-1" evidence="9">
    <location>
        <begin position="76"/>
        <end position="284"/>
    </location>
</feature>
<gene>
    <name evidence="10" type="ORF">MES4922_170007</name>
</gene>
<dbReference type="InterPro" id="IPR000515">
    <property type="entry name" value="MetI-like"/>
</dbReference>
<dbReference type="PROSITE" id="PS50928">
    <property type="entry name" value="ABC_TM1"/>
    <property type="match status" value="1"/>
</dbReference>
<keyword evidence="4" id="KW-1003">Cell membrane</keyword>
<name>A0ABN8JG60_9HYPH</name>
<comment type="caution">
    <text evidence="10">The sequence shown here is derived from an EMBL/GenBank/DDBJ whole genome shotgun (WGS) entry which is preliminary data.</text>
</comment>
<feature type="transmembrane region" description="Helical" evidence="8">
    <location>
        <begin position="165"/>
        <end position="187"/>
    </location>
</feature>
<feature type="transmembrane region" description="Helical" evidence="8">
    <location>
        <begin position="24"/>
        <end position="48"/>
    </location>
</feature>
<feature type="transmembrane region" description="Helical" evidence="8">
    <location>
        <begin position="82"/>
        <end position="101"/>
    </location>
</feature>
<evidence type="ECO:0000256" key="3">
    <source>
        <dbReference type="ARBA" id="ARBA00022448"/>
    </source>
</evidence>
<feature type="transmembrane region" description="Helical" evidence="8">
    <location>
        <begin position="113"/>
        <end position="132"/>
    </location>
</feature>
<evidence type="ECO:0000313" key="10">
    <source>
        <dbReference type="EMBL" id="CAH2396526.1"/>
    </source>
</evidence>
<protein>
    <submittedName>
        <fullName evidence="10">Spermidine Putrescine ABC transporter permease component potB (TC_3.A.1.11.1)</fullName>
    </submittedName>
</protein>
<evidence type="ECO:0000313" key="11">
    <source>
        <dbReference type="Proteomes" id="UP001152604"/>
    </source>
</evidence>
<feature type="transmembrane region" description="Helical" evidence="8">
    <location>
        <begin position="208"/>
        <end position="237"/>
    </location>
</feature>
<dbReference type="Pfam" id="PF00528">
    <property type="entry name" value="BPD_transp_1"/>
    <property type="match status" value="1"/>
</dbReference>
<dbReference type="CDD" id="cd06261">
    <property type="entry name" value="TM_PBP2"/>
    <property type="match status" value="1"/>
</dbReference>
<keyword evidence="7 8" id="KW-0472">Membrane</keyword>
<keyword evidence="5 8" id="KW-0812">Transmembrane</keyword>
<dbReference type="PANTHER" id="PTHR42929:SF1">
    <property type="entry name" value="INNER MEMBRANE ABC TRANSPORTER PERMEASE PROTEIN YDCU-RELATED"/>
    <property type="match status" value="1"/>
</dbReference>
<evidence type="ECO:0000256" key="7">
    <source>
        <dbReference type="ARBA" id="ARBA00023136"/>
    </source>
</evidence>
<keyword evidence="6 8" id="KW-1133">Transmembrane helix</keyword>
<accession>A0ABN8JG60</accession>
<comment type="subcellular location">
    <subcellularLocation>
        <location evidence="1 8">Cell membrane</location>
        <topology evidence="1 8">Multi-pass membrane protein</topology>
    </subcellularLocation>
</comment>
<evidence type="ECO:0000256" key="4">
    <source>
        <dbReference type="ARBA" id="ARBA00022475"/>
    </source>
</evidence>
<evidence type="ECO:0000256" key="2">
    <source>
        <dbReference type="ARBA" id="ARBA00007069"/>
    </source>
</evidence>
<dbReference type="Proteomes" id="UP001152604">
    <property type="component" value="Unassembled WGS sequence"/>
</dbReference>
<dbReference type="SUPFAM" id="SSF161098">
    <property type="entry name" value="MetI-like"/>
    <property type="match status" value="1"/>
</dbReference>
<dbReference type="Gene3D" id="1.10.3720.10">
    <property type="entry name" value="MetI-like"/>
    <property type="match status" value="1"/>
</dbReference>
<dbReference type="RefSeq" id="WP_254023835.1">
    <property type="nucleotide sequence ID" value="NZ_CAKXZS010000009.1"/>
</dbReference>
<evidence type="ECO:0000259" key="9">
    <source>
        <dbReference type="PROSITE" id="PS50928"/>
    </source>
</evidence>
<proteinExistence type="inferred from homology"/>
<feature type="transmembrane region" description="Helical" evidence="8">
    <location>
        <begin position="265"/>
        <end position="288"/>
    </location>
</feature>
<evidence type="ECO:0000256" key="5">
    <source>
        <dbReference type="ARBA" id="ARBA00022692"/>
    </source>
</evidence>
<organism evidence="10 11">
    <name type="scientific">Mesorhizobium ventifaucium</name>
    <dbReference type="NCBI Taxonomy" id="666020"/>
    <lineage>
        <taxon>Bacteria</taxon>
        <taxon>Pseudomonadati</taxon>
        <taxon>Pseudomonadota</taxon>
        <taxon>Alphaproteobacteria</taxon>
        <taxon>Hyphomicrobiales</taxon>
        <taxon>Phyllobacteriaceae</taxon>
        <taxon>Mesorhizobium</taxon>
    </lineage>
</organism>